<dbReference type="GO" id="GO:0015288">
    <property type="term" value="F:porin activity"/>
    <property type="evidence" value="ECO:0007669"/>
    <property type="project" value="TreeGrafter"/>
</dbReference>
<dbReference type="Proteomes" id="UP000250079">
    <property type="component" value="Chromosome"/>
</dbReference>
<keyword evidence="4" id="KW-1134">Transmembrane beta strand</keyword>
<evidence type="ECO:0000256" key="4">
    <source>
        <dbReference type="ARBA" id="ARBA00022452"/>
    </source>
</evidence>
<dbReference type="NCBIfam" id="TIGR01844">
    <property type="entry name" value="type_I_sec_TolC"/>
    <property type="match status" value="1"/>
</dbReference>
<protein>
    <submittedName>
        <fullName evidence="10">Outer membrane protein TolC</fullName>
    </submittedName>
</protein>
<dbReference type="InterPro" id="IPR010130">
    <property type="entry name" value="T1SS_OMP_TolC"/>
</dbReference>
<dbReference type="GO" id="GO:0009279">
    <property type="term" value="C:cell outer membrane"/>
    <property type="evidence" value="ECO:0007669"/>
    <property type="project" value="UniProtKB-SubCell"/>
</dbReference>
<keyword evidence="11" id="KW-1185">Reference proteome</keyword>
<reference evidence="10 11" key="1">
    <citation type="submission" date="2016-12" db="EMBL/GenBank/DDBJ databases">
        <authorList>
            <person name="Song W.-J."/>
            <person name="Kurnit D.M."/>
        </authorList>
    </citation>
    <scope>NUCLEOTIDE SEQUENCE [LARGE SCALE GENOMIC DNA]</scope>
    <source>
        <strain evidence="10 11">IMCC3135</strain>
    </source>
</reference>
<dbReference type="InterPro" id="IPR051906">
    <property type="entry name" value="TolC-like"/>
</dbReference>
<dbReference type="SUPFAM" id="SSF56954">
    <property type="entry name" value="Outer membrane efflux proteins (OEP)"/>
    <property type="match status" value="1"/>
</dbReference>
<evidence type="ECO:0000256" key="7">
    <source>
        <dbReference type="ARBA" id="ARBA00023237"/>
    </source>
</evidence>
<keyword evidence="3" id="KW-0813">Transport</keyword>
<dbReference type="SMART" id="SM00257">
    <property type="entry name" value="LysM"/>
    <property type="match status" value="1"/>
</dbReference>
<evidence type="ECO:0000256" key="2">
    <source>
        <dbReference type="ARBA" id="ARBA00007613"/>
    </source>
</evidence>
<keyword evidence="7" id="KW-0998">Cell outer membrane</keyword>
<dbReference type="Gene3D" id="1.20.1600.10">
    <property type="entry name" value="Outer membrane efflux proteins (OEP)"/>
    <property type="match status" value="1"/>
</dbReference>
<keyword evidence="5" id="KW-0812">Transmembrane</keyword>
<feature type="domain" description="LysM" evidence="9">
    <location>
        <begin position="63"/>
        <end position="110"/>
    </location>
</feature>
<evidence type="ECO:0000313" key="10">
    <source>
        <dbReference type="EMBL" id="ASJ72897.1"/>
    </source>
</evidence>
<dbReference type="PANTHER" id="PTHR30026">
    <property type="entry name" value="OUTER MEMBRANE PROTEIN TOLC"/>
    <property type="match status" value="1"/>
</dbReference>
<dbReference type="Pfam" id="PF01476">
    <property type="entry name" value="LysM"/>
    <property type="match status" value="1"/>
</dbReference>
<dbReference type="PANTHER" id="PTHR30026:SF20">
    <property type="entry name" value="OUTER MEMBRANE PROTEIN TOLC"/>
    <property type="match status" value="1"/>
</dbReference>
<dbReference type="InterPro" id="IPR036779">
    <property type="entry name" value="LysM_dom_sf"/>
</dbReference>
<proteinExistence type="inferred from homology"/>
<comment type="subcellular location">
    <subcellularLocation>
        <location evidence="1">Cell outer membrane</location>
    </subcellularLocation>
</comment>
<evidence type="ECO:0000256" key="8">
    <source>
        <dbReference type="SAM" id="Coils"/>
    </source>
</evidence>
<dbReference type="AlphaFoldDB" id="A0A2Z2NYQ0"/>
<dbReference type="PROSITE" id="PS51782">
    <property type="entry name" value="LYSM"/>
    <property type="match status" value="1"/>
</dbReference>
<dbReference type="GO" id="GO:0015562">
    <property type="term" value="F:efflux transmembrane transporter activity"/>
    <property type="evidence" value="ECO:0007669"/>
    <property type="project" value="InterPro"/>
</dbReference>
<dbReference type="CDD" id="cd00118">
    <property type="entry name" value="LysM"/>
    <property type="match status" value="1"/>
</dbReference>
<evidence type="ECO:0000313" key="11">
    <source>
        <dbReference type="Proteomes" id="UP000250079"/>
    </source>
</evidence>
<evidence type="ECO:0000256" key="3">
    <source>
        <dbReference type="ARBA" id="ARBA00022448"/>
    </source>
</evidence>
<evidence type="ECO:0000256" key="5">
    <source>
        <dbReference type="ARBA" id="ARBA00022692"/>
    </source>
</evidence>
<dbReference type="RefSeq" id="WP_088918165.1">
    <property type="nucleotide sequence ID" value="NZ_CP018632.1"/>
</dbReference>
<dbReference type="InterPro" id="IPR003423">
    <property type="entry name" value="OMP_efflux"/>
</dbReference>
<dbReference type="KEGG" id="gai:IMCC3135_14060"/>
<dbReference type="Pfam" id="PF02321">
    <property type="entry name" value="OEP"/>
    <property type="match status" value="2"/>
</dbReference>
<keyword evidence="6" id="KW-0472">Membrane</keyword>
<name>A0A2Z2NYQ0_9GAMM</name>
<evidence type="ECO:0000256" key="1">
    <source>
        <dbReference type="ARBA" id="ARBA00004442"/>
    </source>
</evidence>
<feature type="coiled-coil region" evidence="8">
    <location>
        <begin position="434"/>
        <end position="461"/>
    </location>
</feature>
<evidence type="ECO:0000256" key="6">
    <source>
        <dbReference type="ARBA" id="ARBA00023136"/>
    </source>
</evidence>
<gene>
    <name evidence="10" type="primary">tolC_2</name>
    <name evidence="10" type="ORF">IMCC3135_14060</name>
</gene>
<evidence type="ECO:0000259" key="9">
    <source>
        <dbReference type="PROSITE" id="PS51782"/>
    </source>
</evidence>
<dbReference type="OrthoDB" id="9813458at2"/>
<sequence length="552" mass="58923">MFAISLLLSVSACAGVGREQDEAAINAKSDRLWVPQGNNAAIEQSTVSGAAQASAAKAQGPVSSYIVQAGDGLADIARRVTGSQNNWQAIAQYNDLANPNALRVGDTLNIPPRFLAGRQTATSADGELDSRIGESGGVVDLLGVLSKAQDYDADFQAAITNRSISQRSLPIARSVQLPQIALGYAGGYYDFESDSSDAYTGQQLTLTLTQSIYDKADAIAVKQAKLTGSVADTQLQAEHEDLVIRVATSYFNVLKAMAELEYRQADVDATRQQLRQTENRYEVGNIAFTDVAEARAQSDLAAASQITARAELDGALEALAVSTGTSVTGDLAPLMQTIPLVSPDPADVDAWVQTAMANNKSLLVARNQIEIAQQQVDQTRAGRLPVVSLTGYLSGVDSDYDASDDVSAGGYTGQSVELGVTLPVFSGGLVSAQIAQEQDRMQLANDQMQAVERQTVQATRDTYRAVVSAVSRVEALSQARQSTRQATQATRSGFEQGTRTSLDVLGSQRDTLRAQTELSAARYDYVLQVLELKRISGTLELADIKRINGWLD</sequence>
<dbReference type="Gene3D" id="3.10.350.10">
    <property type="entry name" value="LysM domain"/>
    <property type="match status" value="1"/>
</dbReference>
<dbReference type="InterPro" id="IPR018392">
    <property type="entry name" value="LysM"/>
</dbReference>
<keyword evidence="8" id="KW-0175">Coiled coil</keyword>
<dbReference type="GO" id="GO:1990281">
    <property type="term" value="C:efflux pump complex"/>
    <property type="evidence" value="ECO:0007669"/>
    <property type="project" value="TreeGrafter"/>
</dbReference>
<dbReference type="SUPFAM" id="SSF54106">
    <property type="entry name" value="LysM domain"/>
    <property type="match status" value="1"/>
</dbReference>
<organism evidence="10 11">
    <name type="scientific">Granulosicoccus antarcticus IMCC3135</name>
    <dbReference type="NCBI Taxonomy" id="1192854"/>
    <lineage>
        <taxon>Bacteria</taxon>
        <taxon>Pseudomonadati</taxon>
        <taxon>Pseudomonadota</taxon>
        <taxon>Gammaproteobacteria</taxon>
        <taxon>Chromatiales</taxon>
        <taxon>Granulosicoccaceae</taxon>
        <taxon>Granulosicoccus</taxon>
    </lineage>
</organism>
<comment type="similarity">
    <text evidence="2">Belongs to the outer membrane factor (OMF) (TC 1.B.17) family.</text>
</comment>
<dbReference type="EMBL" id="CP018632">
    <property type="protein sequence ID" value="ASJ72897.1"/>
    <property type="molecule type" value="Genomic_DNA"/>
</dbReference>
<accession>A0A2Z2NYQ0</accession>